<organism evidence="2 3">
    <name type="scientific">Candidatus Wirthbacteria bacterium CG2_30_54_11</name>
    <dbReference type="NCBI Taxonomy" id="1817892"/>
    <lineage>
        <taxon>Bacteria</taxon>
        <taxon>Candidatus Wirthbacteria</taxon>
    </lineage>
</organism>
<feature type="non-terminal residue" evidence="2">
    <location>
        <position position="1"/>
    </location>
</feature>
<accession>A0A1J5INN7</accession>
<dbReference type="Gene3D" id="3.30.2310.20">
    <property type="entry name" value="RelE-like"/>
    <property type="match status" value="1"/>
</dbReference>
<dbReference type="Proteomes" id="UP000183245">
    <property type="component" value="Unassembled WGS sequence"/>
</dbReference>
<keyword evidence="1" id="KW-1277">Toxin-antitoxin system</keyword>
<sequence>SKKRLCKALEKFQERPLYHARKMMNSSLGDYRFRVGDHRVIFDLDGQRIIVLRVGHRREIYR</sequence>
<reference evidence="2 3" key="1">
    <citation type="journal article" date="2016" name="Environ. Microbiol.">
        <title>Genomic resolution of a cold subsurface aquifer community provides metabolic insights for novel microbes adapted to high CO concentrations.</title>
        <authorList>
            <person name="Probst A.J."/>
            <person name="Castelle C.J."/>
            <person name="Singh A."/>
            <person name="Brown C.T."/>
            <person name="Anantharaman K."/>
            <person name="Sharon I."/>
            <person name="Hug L.A."/>
            <person name="Burstein D."/>
            <person name="Emerson J.B."/>
            <person name="Thomas B.C."/>
            <person name="Banfield J.F."/>
        </authorList>
    </citation>
    <scope>NUCLEOTIDE SEQUENCE [LARGE SCALE GENOMIC DNA]</scope>
    <source>
        <strain evidence="2">CG2_30_54_11</strain>
    </source>
</reference>
<protein>
    <recommendedName>
        <fullName evidence="4">Addiction module toxin RelE</fullName>
    </recommendedName>
</protein>
<dbReference type="AlphaFoldDB" id="A0A1J5INN7"/>
<comment type="caution">
    <text evidence="2">The sequence shown here is derived from an EMBL/GenBank/DDBJ whole genome shotgun (WGS) entry which is preliminary data.</text>
</comment>
<dbReference type="InterPro" id="IPR035093">
    <property type="entry name" value="RelE/ParE_toxin_dom_sf"/>
</dbReference>
<name>A0A1J5INN7_9BACT</name>
<evidence type="ECO:0000313" key="3">
    <source>
        <dbReference type="Proteomes" id="UP000183245"/>
    </source>
</evidence>
<dbReference type="Pfam" id="PF05016">
    <property type="entry name" value="ParE_toxin"/>
    <property type="match status" value="1"/>
</dbReference>
<evidence type="ECO:0000313" key="2">
    <source>
        <dbReference type="EMBL" id="OIP98757.1"/>
    </source>
</evidence>
<dbReference type="STRING" id="1817892.AUK40_01290"/>
<proteinExistence type="predicted"/>
<dbReference type="SUPFAM" id="SSF143011">
    <property type="entry name" value="RelE-like"/>
    <property type="match status" value="1"/>
</dbReference>
<dbReference type="InterPro" id="IPR007712">
    <property type="entry name" value="RelE/ParE_toxin"/>
</dbReference>
<evidence type="ECO:0008006" key="4">
    <source>
        <dbReference type="Google" id="ProtNLM"/>
    </source>
</evidence>
<gene>
    <name evidence="2" type="ORF">AUK40_01290</name>
</gene>
<evidence type="ECO:0000256" key="1">
    <source>
        <dbReference type="ARBA" id="ARBA00022649"/>
    </source>
</evidence>
<dbReference type="EMBL" id="MNZT01000022">
    <property type="protein sequence ID" value="OIP98757.1"/>
    <property type="molecule type" value="Genomic_DNA"/>
</dbReference>